<proteinExistence type="predicted"/>
<keyword evidence="3" id="KW-1185">Reference proteome</keyword>
<dbReference type="Proteomes" id="UP000815677">
    <property type="component" value="Unassembled WGS sequence"/>
</dbReference>
<evidence type="ECO:0000313" key="3">
    <source>
        <dbReference type="Proteomes" id="UP000815677"/>
    </source>
</evidence>
<feature type="compositionally biased region" description="Acidic residues" evidence="1">
    <location>
        <begin position="55"/>
        <end position="64"/>
    </location>
</feature>
<reference evidence="2" key="1">
    <citation type="submission" date="2014-09" db="EMBL/GenBank/DDBJ databases">
        <title>Genome sequence of the luminous mushroom Mycena chlorophos for searching fungal bioluminescence genes.</title>
        <authorList>
            <person name="Tanaka Y."/>
            <person name="Kasuga D."/>
            <person name="Oba Y."/>
            <person name="Hase S."/>
            <person name="Sato K."/>
            <person name="Oba Y."/>
            <person name="Sakakibara Y."/>
        </authorList>
    </citation>
    <scope>NUCLEOTIDE SEQUENCE</scope>
</reference>
<evidence type="ECO:0000313" key="2">
    <source>
        <dbReference type="EMBL" id="GAT42381.1"/>
    </source>
</evidence>
<accession>A0ABQ0KU18</accession>
<organism evidence="2 3">
    <name type="scientific">Mycena chlorophos</name>
    <name type="common">Agaric fungus</name>
    <name type="synonym">Agaricus chlorophos</name>
    <dbReference type="NCBI Taxonomy" id="658473"/>
    <lineage>
        <taxon>Eukaryota</taxon>
        <taxon>Fungi</taxon>
        <taxon>Dikarya</taxon>
        <taxon>Basidiomycota</taxon>
        <taxon>Agaricomycotina</taxon>
        <taxon>Agaricomycetes</taxon>
        <taxon>Agaricomycetidae</taxon>
        <taxon>Agaricales</taxon>
        <taxon>Marasmiineae</taxon>
        <taxon>Mycenaceae</taxon>
        <taxon>Mycena</taxon>
    </lineage>
</organism>
<feature type="compositionally biased region" description="Polar residues" evidence="1">
    <location>
        <begin position="42"/>
        <end position="54"/>
    </location>
</feature>
<dbReference type="EMBL" id="DF837853">
    <property type="protein sequence ID" value="GAT42381.1"/>
    <property type="molecule type" value="Genomic_DNA"/>
</dbReference>
<protein>
    <submittedName>
        <fullName evidence="2">Uncharacterized protein</fullName>
    </submittedName>
</protein>
<sequence length="122" mass="12821">MFSPRGGWASPTSTGGDDVFRATPDNAHNRGNLFTPSPLGGVTSTPNNSPTSIEEISELSDNEYEFIPSASASTSASTSTSSRKSRKKAADSSEGINPVKPQRTSARRRKQMLARMSGGGSV</sequence>
<feature type="region of interest" description="Disordered" evidence="1">
    <location>
        <begin position="1"/>
        <end position="122"/>
    </location>
</feature>
<evidence type="ECO:0000256" key="1">
    <source>
        <dbReference type="SAM" id="MobiDB-lite"/>
    </source>
</evidence>
<gene>
    <name evidence="2" type="ORF">MCHLO_00096</name>
</gene>
<name>A0ABQ0KU18_MYCCL</name>
<feature type="compositionally biased region" description="Low complexity" evidence="1">
    <location>
        <begin position="69"/>
        <end position="82"/>
    </location>
</feature>